<dbReference type="PANTHER" id="PTHR47526">
    <property type="entry name" value="ATP-DEPENDENT DNA HELICASE"/>
    <property type="match status" value="1"/>
</dbReference>
<evidence type="ECO:0000313" key="4">
    <source>
        <dbReference type="Proteomes" id="UP001217089"/>
    </source>
</evidence>
<gene>
    <name evidence="3" type="ORF">KUTeg_009272</name>
</gene>
<keyword evidence="1" id="KW-0863">Zinc-finger</keyword>
<dbReference type="InterPro" id="IPR011604">
    <property type="entry name" value="PDDEXK-like_dom_sf"/>
</dbReference>
<dbReference type="InterPro" id="IPR007527">
    <property type="entry name" value="Znf_SWIM"/>
</dbReference>
<keyword evidence="4" id="KW-1185">Reference proteome</keyword>
<dbReference type="SUPFAM" id="SSF52980">
    <property type="entry name" value="Restriction endonuclease-like"/>
    <property type="match status" value="1"/>
</dbReference>
<name>A0ABQ9F713_TEGGR</name>
<dbReference type="InterPro" id="IPR019080">
    <property type="entry name" value="YqaJ_viral_recombinase"/>
</dbReference>
<dbReference type="Pfam" id="PF09588">
    <property type="entry name" value="YqaJ"/>
    <property type="match status" value="1"/>
</dbReference>
<protein>
    <recommendedName>
        <fullName evidence="2">SWIM-type domain-containing protein</fullName>
    </recommendedName>
</protein>
<proteinExistence type="predicted"/>
<evidence type="ECO:0000256" key="1">
    <source>
        <dbReference type="PROSITE-ProRule" id="PRU00325"/>
    </source>
</evidence>
<dbReference type="InterPro" id="IPR011335">
    <property type="entry name" value="Restrct_endonuc-II-like"/>
</dbReference>
<dbReference type="PROSITE" id="PS50966">
    <property type="entry name" value="ZF_SWIM"/>
    <property type="match status" value="1"/>
</dbReference>
<sequence>MRKGETPHTLSVTLKNKRHICNAYCSCTAGSGGTCSHMVGLVETIQQFQILSLKDVPSGQACTRNRITPISVSKVVVTKAKDVRKKVPIIQKPLDCESIINIPSHKLLKKNISCCNILCTNCFNFLKITTVSQHYALKFNNSESVTCGNTTFPKDAKVKLPPWYNCLKSNPVNSIEIKQSTRGQHNKTNWYSISNASSSATEEKKPTDALLKSLFSTSTFTCAATEYGTTREKSAKAQNTVEKSTNNIHLLDYGLVINNEFPFLAATPDAKVCDKNEFGLLEIKCPYAARDMTIPQAIDNINNFVLCRENEVPCILCPNSGTITSMTPWLIKHNIFCVPATGFVFKVAALLPFVNKEKENKSFMNIIIIHNSCPGKIKLYGMDLTGTIAIKSIASKIKIVNIEIVQFLICLSVSIYEHFATEIEKLNLLSKIF</sequence>
<accession>A0ABQ9F713</accession>
<reference evidence="3 4" key="1">
    <citation type="submission" date="2022-12" db="EMBL/GenBank/DDBJ databases">
        <title>Chromosome-level genome of Tegillarca granosa.</title>
        <authorList>
            <person name="Kim J."/>
        </authorList>
    </citation>
    <scope>NUCLEOTIDE SEQUENCE [LARGE SCALE GENOMIC DNA]</scope>
    <source>
        <strain evidence="3">Teg-2019</strain>
        <tissue evidence="3">Adductor muscle</tissue>
    </source>
</reference>
<organism evidence="3 4">
    <name type="scientific">Tegillarca granosa</name>
    <name type="common">Malaysian cockle</name>
    <name type="synonym">Anadara granosa</name>
    <dbReference type="NCBI Taxonomy" id="220873"/>
    <lineage>
        <taxon>Eukaryota</taxon>
        <taxon>Metazoa</taxon>
        <taxon>Spiralia</taxon>
        <taxon>Lophotrochozoa</taxon>
        <taxon>Mollusca</taxon>
        <taxon>Bivalvia</taxon>
        <taxon>Autobranchia</taxon>
        <taxon>Pteriomorphia</taxon>
        <taxon>Arcoida</taxon>
        <taxon>Arcoidea</taxon>
        <taxon>Arcidae</taxon>
        <taxon>Tegillarca</taxon>
    </lineage>
</organism>
<comment type="caution">
    <text evidence="3">The sequence shown here is derived from an EMBL/GenBank/DDBJ whole genome shotgun (WGS) entry which is preliminary data.</text>
</comment>
<dbReference type="Proteomes" id="UP001217089">
    <property type="component" value="Unassembled WGS sequence"/>
</dbReference>
<evidence type="ECO:0000313" key="3">
    <source>
        <dbReference type="EMBL" id="KAJ8313174.1"/>
    </source>
</evidence>
<keyword evidence="1" id="KW-0862">Zinc</keyword>
<dbReference type="Gene3D" id="3.90.320.10">
    <property type="match status" value="1"/>
</dbReference>
<keyword evidence="1" id="KW-0479">Metal-binding</keyword>
<dbReference type="PANTHER" id="PTHR47526:SF3">
    <property type="entry name" value="PHD-TYPE DOMAIN-CONTAINING PROTEIN"/>
    <property type="match status" value="1"/>
</dbReference>
<evidence type="ECO:0000259" key="2">
    <source>
        <dbReference type="PROSITE" id="PS50966"/>
    </source>
</evidence>
<feature type="domain" description="SWIM-type" evidence="2">
    <location>
        <begin position="10"/>
        <end position="46"/>
    </location>
</feature>
<dbReference type="EMBL" id="JARBDR010000417">
    <property type="protein sequence ID" value="KAJ8313174.1"/>
    <property type="molecule type" value="Genomic_DNA"/>
</dbReference>